<name>A0A4V2ETF3_9PSEU</name>
<feature type="compositionally biased region" description="Basic and acidic residues" evidence="3">
    <location>
        <begin position="178"/>
        <end position="188"/>
    </location>
</feature>
<dbReference type="PANTHER" id="PTHR43201">
    <property type="entry name" value="ACYL-COA SYNTHETASE"/>
    <property type="match status" value="1"/>
</dbReference>
<feature type="domain" description="AMP-binding enzyme C-terminal" evidence="5">
    <location>
        <begin position="446"/>
        <end position="520"/>
    </location>
</feature>
<organism evidence="6 7">
    <name type="scientific">Herbihabitans rhizosphaerae</name>
    <dbReference type="NCBI Taxonomy" id="1872711"/>
    <lineage>
        <taxon>Bacteria</taxon>
        <taxon>Bacillati</taxon>
        <taxon>Actinomycetota</taxon>
        <taxon>Actinomycetes</taxon>
        <taxon>Pseudonocardiales</taxon>
        <taxon>Pseudonocardiaceae</taxon>
        <taxon>Herbihabitans</taxon>
    </lineage>
</organism>
<dbReference type="GO" id="GO:0006631">
    <property type="term" value="P:fatty acid metabolic process"/>
    <property type="evidence" value="ECO:0007669"/>
    <property type="project" value="TreeGrafter"/>
</dbReference>
<sequence>MSARLLGQTGRVLITSGLAGQTRPRHLVPLVRALRQTGPSLAALVATAAVHRPNDPAVIDERGTLTYRELDEAAARIAAGLLARTGTVPSIAVLCRNHRGFVITTAAAGRLGADVALLNTEFAAPQLADVLDRVRPDVIVADEEFLPHLDESGAPVIVAWHDSDTDRPTLDDLIADHRPHVPTRRPEPGKITILTSGTTGKPKGVPRTPGAMAVLPPVVTLLRRSKLRAGDPLQIGIPLFHGFGLAMWGLAALLRSPVVLRRRFTPETALADAVTHHVAAMAVVPVMLQRLLAVPDTVRRGHDLRRLHMVLSGGAPLRPELATRFADTFGDVLFNGYGASEVGIVAVATPADLRAAPGTVGRGCEAIPIRVLDQHDRPVPVGQQGTIHVGGPSVFDGYTGGGTKNTVDGLMNTGDVGHLDTAGRLFIDGRADDMIVSGGENVYPGEVEDVLASHPAVADVAVIGAEDAEFGQRLVAYVVPAADRPDPDELAGHVKRNLARYKVPREFVFLDQLPRNASGKLLRRHLGTGERP</sequence>
<dbReference type="GO" id="GO:0031956">
    <property type="term" value="F:medium-chain fatty acid-CoA ligase activity"/>
    <property type="evidence" value="ECO:0007669"/>
    <property type="project" value="TreeGrafter"/>
</dbReference>
<evidence type="ECO:0000259" key="5">
    <source>
        <dbReference type="Pfam" id="PF13193"/>
    </source>
</evidence>
<dbReference type="Pfam" id="PF00501">
    <property type="entry name" value="AMP-binding"/>
    <property type="match status" value="1"/>
</dbReference>
<feature type="region of interest" description="Disordered" evidence="3">
    <location>
        <begin position="178"/>
        <end position="208"/>
    </location>
</feature>
<accession>A0A4V2ETF3</accession>
<comment type="caution">
    <text evidence="6">The sequence shown here is derived from an EMBL/GenBank/DDBJ whole genome shotgun (WGS) entry which is preliminary data.</text>
</comment>
<dbReference type="Pfam" id="PF13193">
    <property type="entry name" value="AMP-binding_C"/>
    <property type="match status" value="1"/>
</dbReference>
<dbReference type="EMBL" id="SGWQ01000003">
    <property type="protein sequence ID" value="RZS40873.1"/>
    <property type="molecule type" value="Genomic_DNA"/>
</dbReference>
<evidence type="ECO:0000313" key="7">
    <source>
        <dbReference type="Proteomes" id="UP000294257"/>
    </source>
</evidence>
<evidence type="ECO:0000259" key="4">
    <source>
        <dbReference type="Pfam" id="PF00501"/>
    </source>
</evidence>
<evidence type="ECO:0000256" key="2">
    <source>
        <dbReference type="ARBA" id="ARBA00022598"/>
    </source>
</evidence>
<keyword evidence="7" id="KW-1185">Reference proteome</keyword>
<dbReference type="InterPro" id="IPR042099">
    <property type="entry name" value="ANL_N_sf"/>
</dbReference>
<dbReference type="OrthoDB" id="56621at2"/>
<dbReference type="Proteomes" id="UP000294257">
    <property type="component" value="Unassembled WGS sequence"/>
</dbReference>
<dbReference type="Gene3D" id="3.40.50.12780">
    <property type="entry name" value="N-terminal domain of ligase-like"/>
    <property type="match status" value="1"/>
</dbReference>
<evidence type="ECO:0000256" key="1">
    <source>
        <dbReference type="ARBA" id="ARBA00006432"/>
    </source>
</evidence>
<protein>
    <submittedName>
        <fullName evidence="6">Acyl-CoA synthetase (AMP-forming)/AMP-acid ligase II</fullName>
    </submittedName>
</protein>
<dbReference type="AlphaFoldDB" id="A0A4V2ETF3"/>
<evidence type="ECO:0000256" key="3">
    <source>
        <dbReference type="SAM" id="MobiDB-lite"/>
    </source>
</evidence>
<dbReference type="Gene3D" id="3.30.300.30">
    <property type="match status" value="1"/>
</dbReference>
<dbReference type="InterPro" id="IPR025110">
    <property type="entry name" value="AMP-bd_C"/>
</dbReference>
<dbReference type="InterPro" id="IPR045851">
    <property type="entry name" value="AMP-bd_C_sf"/>
</dbReference>
<gene>
    <name evidence="6" type="ORF">EV193_103187</name>
</gene>
<reference evidence="6 7" key="1">
    <citation type="submission" date="2019-02" db="EMBL/GenBank/DDBJ databases">
        <title>Genomic Encyclopedia of Type Strains, Phase IV (KMG-IV): sequencing the most valuable type-strain genomes for metagenomic binning, comparative biology and taxonomic classification.</title>
        <authorList>
            <person name="Goeker M."/>
        </authorList>
    </citation>
    <scope>NUCLEOTIDE SEQUENCE [LARGE SCALE GENOMIC DNA]</scope>
    <source>
        <strain evidence="6 7">DSM 101727</strain>
    </source>
</reference>
<feature type="domain" description="AMP-dependent synthetase/ligase" evidence="4">
    <location>
        <begin position="47"/>
        <end position="398"/>
    </location>
</feature>
<evidence type="ECO:0000313" key="6">
    <source>
        <dbReference type="EMBL" id="RZS40873.1"/>
    </source>
</evidence>
<proteinExistence type="inferred from homology"/>
<dbReference type="InterPro" id="IPR000873">
    <property type="entry name" value="AMP-dep_synth/lig_dom"/>
</dbReference>
<comment type="similarity">
    <text evidence="1">Belongs to the ATP-dependent AMP-binding enzyme family.</text>
</comment>
<keyword evidence="2 6" id="KW-0436">Ligase</keyword>
<dbReference type="PANTHER" id="PTHR43201:SF5">
    <property type="entry name" value="MEDIUM-CHAIN ACYL-COA LIGASE ACSF2, MITOCHONDRIAL"/>
    <property type="match status" value="1"/>
</dbReference>
<dbReference type="SUPFAM" id="SSF56801">
    <property type="entry name" value="Acetyl-CoA synthetase-like"/>
    <property type="match status" value="1"/>
</dbReference>
<dbReference type="RefSeq" id="WP_130343863.1">
    <property type="nucleotide sequence ID" value="NZ_SGWQ01000003.1"/>
</dbReference>